<evidence type="ECO:0000259" key="4">
    <source>
        <dbReference type="PROSITE" id="PS51635"/>
    </source>
</evidence>
<dbReference type="SUPFAM" id="SSF52151">
    <property type="entry name" value="FabD/lysophospholipase-like"/>
    <property type="match status" value="1"/>
</dbReference>
<keyword evidence="3" id="KW-0472">Membrane</keyword>
<evidence type="ECO:0000256" key="1">
    <source>
        <dbReference type="ARBA" id="ARBA00023098"/>
    </source>
</evidence>
<dbReference type="PROSITE" id="PS51635">
    <property type="entry name" value="PNPLA"/>
    <property type="match status" value="1"/>
</dbReference>
<sequence>VPTDTPAPAQQTSSTTRVYSPRLRTALVLSGTGTAGAYHAGVLRALHEAGVKIDVTAGRGIGVVGASLAAIDGAQDLWGSTGLWQGSRTAHLYQWRPVLRLTARVLGLALTVLLLPLAAVVVGALASFVAYLLRVSAVPSDAITTAVDQVIEWALSPGAVLTWLPLVVAPALLLLFALQLGAFGVVWLRARRHRRIHGALWSTLLGSPIDAEAAQDWFVDGLWKLMRGGASVAQPDVKDLGQRYVELLSENLGQPGFRDLLITVHDLDGQRDLAFALLSEPYRGLFFGGETGSGPVNRSLEALDLAGEPGHCGFDACVAALSLPALTESRLVSFASSGSWRGETHRLCDRPDGVGRLLDEVARAGVEQVIFVSALPPPTGPHGLGSGRQDGRGRIGETLSASESAAERSGIASRTPLFQAVFEIRPQHNPLGPFDFRGCYDERSDRHQTLAELVERGYEDGRVQFVEPIIGASGEAIESGQTRS</sequence>
<keyword evidence="3" id="KW-0812">Transmembrane</keyword>
<feature type="region of interest" description="Disordered" evidence="2">
    <location>
        <begin position="377"/>
        <end position="408"/>
    </location>
</feature>
<dbReference type="InterPro" id="IPR016035">
    <property type="entry name" value="Acyl_Trfase/lysoPLipase"/>
</dbReference>
<dbReference type="InterPro" id="IPR002641">
    <property type="entry name" value="PNPLA_dom"/>
</dbReference>
<organism evidence="5">
    <name type="scientific">marine metagenome</name>
    <dbReference type="NCBI Taxonomy" id="408172"/>
    <lineage>
        <taxon>unclassified sequences</taxon>
        <taxon>metagenomes</taxon>
        <taxon>ecological metagenomes</taxon>
    </lineage>
</organism>
<dbReference type="Gene3D" id="3.40.1090.10">
    <property type="entry name" value="Cytosolic phospholipase A2 catalytic domain"/>
    <property type="match status" value="1"/>
</dbReference>
<keyword evidence="1" id="KW-0443">Lipid metabolism</keyword>
<proteinExistence type="predicted"/>
<keyword evidence="3" id="KW-1133">Transmembrane helix</keyword>
<feature type="transmembrane region" description="Helical" evidence="3">
    <location>
        <begin position="105"/>
        <end position="133"/>
    </location>
</feature>
<feature type="domain" description="PNPLA" evidence="4">
    <location>
        <begin position="27"/>
        <end position="170"/>
    </location>
</feature>
<reference evidence="5" key="1">
    <citation type="submission" date="2018-05" db="EMBL/GenBank/DDBJ databases">
        <authorList>
            <person name="Lanie J.A."/>
            <person name="Ng W.-L."/>
            <person name="Kazmierczak K.M."/>
            <person name="Andrzejewski T.M."/>
            <person name="Davidsen T.M."/>
            <person name="Wayne K.J."/>
            <person name="Tettelin H."/>
            <person name="Glass J.I."/>
            <person name="Rusch D."/>
            <person name="Podicherti R."/>
            <person name="Tsui H.-C.T."/>
            <person name="Winkler M.E."/>
        </authorList>
    </citation>
    <scope>NUCLEOTIDE SEQUENCE</scope>
</reference>
<feature type="transmembrane region" description="Helical" evidence="3">
    <location>
        <begin position="163"/>
        <end position="188"/>
    </location>
</feature>
<evidence type="ECO:0000256" key="3">
    <source>
        <dbReference type="SAM" id="Phobius"/>
    </source>
</evidence>
<dbReference type="GO" id="GO:0006629">
    <property type="term" value="P:lipid metabolic process"/>
    <property type="evidence" value="ECO:0007669"/>
    <property type="project" value="UniProtKB-KW"/>
</dbReference>
<dbReference type="EMBL" id="UINC01005914">
    <property type="protein sequence ID" value="SVA24346.1"/>
    <property type="molecule type" value="Genomic_DNA"/>
</dbReference>
<gene>
    <name evidence="5" type="ORF">METZ01_LOCUS77200</name>
</gene>
<name>A0A381U802_9ZZZZ</name>
<evidence type="ECO:0000256" key="2">
    <source>
        <dbReference type="SAM" id="MobiDB-lite"/>
    </source>
</evidence>
<protein>
    <recommendedName>
        <fullName evidence="4">PNPLA domain-containing protein</fullName>
    </recommendedName>
</protein>
<feature type="non-terminal residue" evidence="5">
    <location>
        <position position="1"/>
    </location>
</feature>
<accession>A0A381U802</accession>
<dbReference type="AlphaFoldDB" id="A0A381U802"/>
<evidence type="ECO:0000313" key="5">
    <source>
        <dbReference type="EMBL" id="SVA24346.1"/>
    </source>
</evidence>